<protein>
    <submittedName>
        <fullName evidence="1">Uncharacterized protein</fullName>
    </submittedName>
</protein>
<reference evidence="2" key="1">
    <citation type="journal article" date="2023" name="Mol. Phylogenet. Evol.">
        <title>Genome-scale phylogeny and comparative genomics of the fungal order Sordariales.</title>
        <authorList>
            <person name="Hensen N."/>
            <person name="Bonometti L."/>
            <person name="Westerberg I."/>
            <person name="Brannstrom I.O."/>
            <person name="Guillou S."/>
            <person name="Cros-Aarteil S."/>
            <person name="Calhoun S."/>
            <person name="Haridas S."/>
            <person name="Kuo A."/>
            <person name="Mondo S."/>
            <person name="Pangilinan J."/>
            <person name="Riley R."/>
            <person name="LaButti K."/>
            <person name="Andreopoulos B."/>
            <person name="Lipzen A."/>
            <person name="Chen C."/>
            <person name="Yan M."/>
            <person name="Daum C."/>
            <person name="Ng V."/>
            <person name="Clum A."/>
            <person name="Steindorff A."/>
            <person name="Ohm R.A."/>
            <person name="Martin F."/>
            <person name="Silar P."/>
            <person name="Natvig D.O."/>
            <person name="Lalanne C."/>
            <person name="Gautier V."/>
            <person name="Ament-Velasquez S.L."/>
            <person name="Kruys A."/>
            <person name="Hutchinson M.I."/>
            <person name="Powell A.J."/>
            <person name="Barry K."/>
            <person name="Miller A.N."/>
            <person name="Grigoriev I.V."/>
            <person name="Debuchy R."/>
            <person name="Gladieux P."/>
            <person name="Hiltunen Thoren M."/>
            <person name="Johannesson H."/>
        </authorList>
    </citation>
    <scope>NUCLEOTIDE SEQUENCE [LARGE SCALE GENOMIC DNA]</scope>
    <source>
        <strain evidence="2">CBS 340.73</strain>
    </source>
</reference>
<name>A0AAN6NAF0_9PEZI</name>
<gene>
    <name evidence="1" type="ORF">QBC46DRAFT_383325</name>
</gene>
<proteinExistence type="predicted"/>
<organism evidence="1 2">
    <name type="scientific">Diplogelasinospora grovesii</name>
    <dbReference type="NCBI Taxonomy" id="303347"/>
    <lineage>
        <taxon>Eukaryota</taxon>
        <taxon>Fungi</taxon>
        <taxon>Dikarya</taxon>
        <taxon>Ascomycota</taxon>
        <taxon>Pezizomycotina</taxon>
        <taxon>Sordariomycetes</taxon>
        <taxon>Sordariomycetidae</taxon>
        <taxon>Sordariales</taxon>
        <taxon>Diplogelasinosporaceae</taxon>
        <taxon>Diplogelasinospora</taxon>
    </lineage>
</organism>
<keyword evidence="2" id="KW-1185">Reference proteome</keyword>
<dbReference type="AlphaFoldDB" id="A0AAN6NAF0"/>
<comment type="caution">
    <text evidence="1">The sequence shown here is derived from an EMBL/GenBank/DDBJ whole genome shotgun (WGS) entry which is preliminary data.</text>
</comment>
<dbReference type="EMBL" id="MU853786">
    <property type="protein sequence ID" value="KAK3941143.1"/>
    <property type="molecule type" value="Genomic_DNA"/>
</dbReference>
<sequence length="64" mass="7746">MKLLLANFHRIRRGTNLQFQPCIRVSVLDLRLHRRGPTIYNDLHVWVSRESRSFYNIKITILLR</sequence>
<evidence type="ECO:0000313" key="1">
    <source>
        <dbReference type="EMBL" id="KAK3941143.1"/>
    </source>
</evidence>
<dbReference type="Proteomes" id="UP001303473">
    <property type="component" value="Unassembled WGS sequence"/>
</dbReference>
<evidence type="ECO:0000313" key="2">
    <source>
        <dbReference type="Proteomes" id="UP001303473"/>
    </source>
</evidence>
<accession>A0AAN6NAF0</accession>